<evidence type="ECO:0000256" key="2">
    <source>
        <dbReference type="SAM" id="Phobius"/>
    </source>
</evidence>
<name>A0A4R7FTT1_9MICC</name>
<feature type="domain" description="Prepilin type IV endopeptidase peptidase" evidence="3">
    <location>
        <begin position="74"/>
        <end position="180"/>
    </location>
</feature>
<organism evidence="4 5">
    <name type="scientific">Nesterenkonia aurantiaca</name>
    <dbReference type="NCBI Taxonomy" id="1436010"/>
    <lineage>
        <taxon>Bacteria</taxon>
        <taxon>Bacillati</taxon>
        <taxon>Actinomycetota</taxon>
        <taxon>Actinomycetes</taxon>
        <taxon>Micrococcales</taxon>
        <taxon>Micrococcaceae</taxon>
        <taxon>Nesterenkonia</taxon>
    </lineage>
</organism>
<feature type="transmembrane region" description="Helical" evidence="2">
    <location>
        <begin position="39"/>
        <end position="60"/>
    </location>
</feature>
<comment type="caution">
    <text evidence="4">The sequence shown here is derived from an EMBL/GenBank/DDBJ whole genome shotgun (WGS) entry which is preliminary data.</text>
</comment>
<dbReference type="PANTHER" id="PTHR30487">
    <property type="entry name" value="TYPE 4 PREPILIN-LIKE PROTEINS LEADER PEPTIDE-PROCESSING ENZYME"/>
    <property type="match status" value="1"/>
</dbReference>
<feature type="transmembrane region" description="Helical" evidence="2">
    <location>
        <begin position="118"/>
        <end position="138"/>
    </location>
</feature>
<gene>
    <name evidence="4" type="ORF">EV640_1222</name>
</gene>
<proteinExistence type="inferred from homology"/>
<feature type="transmembrane region" description="Helical" evidence="2">
    <location>
        <begin position="196"/>
        <end position="213"/>
    </location>
</feature>
<feature type="transmembrane region" description="Helical" evidence="2">
    <location>
        <begin position="66"/>
        <end position="86"/>
    </location>
</feature>
<accession>A0A4R7FTT1</accession>
<dbReference type="GO" id="GO:0006465">
    <property type="term" value="P:signal peptide processing"/>
    <property type="evidence" value="ECO:0007669"/>
    <property type="project" value="TreeGrafter"/>
</dbReference>
<evidence type="ECO:0000256" key="1">
    <source>
        <dbReference type="ARBA" id="ARBA00005801"/>
    </source>
</evidence>
<dbReference type="RefSeq" id="WP_036474811.1">
    <property type="nucleotide sequence ID" value="NZ_SOAN01000022.1"/>
</dbReference>
<dbReference type="GO" id="GO:0004190">
    <property type="term" value="F:aspartic-type endopeptidase activity"/>
    <property type="evidence" value="ECO:0007669"/>
    <property type="project" value="InterPro"/>
</dbReference>
<dbReference type="Proteomes" id="UP000294506">
    <property type="component" value="Unassembled WGS sequence"/>
</dbReference>
<dbReference type="Pfam" id="PF01478">
    <property type="entry name" value="Peptidase_A24"/>
    <property type="match status" value="1"/>
</dbReference>
<dbReference type="InterPro" id="IPR050882">
    <property type="entry name" value="Prepilin_peptidase/N-MTase"/>
</dbReference>
<evidence type="ECO:0000313" key="5">
    <source>
        <dbReference type="Proteomes" id="UP000294506"/>
    </source>
</evidence>
<dbReference type="PANTHER" id="PTHR30487:SF0">
    <property type="entry name" value="PREPILIN LEADER PEPTIDASE_N-METHYLTRANSFERASE-RELATED"/>
    <property type="match status" value="1"/>
</dbReference>
<keyword evidence="2" id="KW-0472">Membrane</keyword>
<dbReference type="GO" id="GO:0005886">
    <property type="term" value="C:plasma membrane"/>
    <property type="evidence" value="ECO:0007669"/>
    <property type="project" value="TreeGrafter"/>
</dbReference>
<keyword evidence="2" id="KW-0812">Transmembrane</keyword>
<keyword evidence="2" id="KW-1133">Transmembrane helix</keyword>
<keyword evidence="4" id="KW-0808">Transferase</keyword>
<protein>
    <submittedName>
        <fullName evidence="4">Leader peptidase (Prepilin peptidase)/N-methyltransferase</fullName>
    </submittedName>
</protein>
<dbReference type="EMBL" id="SOAN01000022">
    <property type="protein sequence ID" value="TDS82083.1"/>
    <property type="molecule type" value="Genomic_DNA"/>
</dbReference>
<dbReference type="GO" id="GO:0032259">
    <property type="term" value="P:methylation"/>
    <property type="evidence" value="ECO:0007669"/>
    <property type="project" value="UniProtKB-KW"/>
</dbReference>
<keyword evidence="5" id="KW-1185">Reference proteome</keyword>
<feature type="transmembrane region" description="Helical" evidence="2">
    <location>
        <begin position="150"/>
        <end position="176"/>
    </location>
</feature>
<reference evidence="4 5" key="1">
    <citation type="submission" date="2019-03" db="EMBL/GenBank/DDBJ databases">
        <title>Genomic Encyclopedia of Type Strains, Phase III (KMG-III): the genomes of soil and plant-associated and newly described type strains.</title>
        <authorList>
            <person name="Whitman W."/>
        </authorList>
    </citation>
    <scope>NUCLEOTIDE SEQUENCE [LARGE SCALE GENOMIC DNA]</scope>
    <source>
        <strain evidence="4 5">DSM 27373</strain>
    </source>
</reference>
<evidence type="ECO:0000313" key="4">
    <source>
        <dbReference type="EMBL" id="TDS82083.1"/>
    </source>
</evidence>
<keyword evidence="4" id="KW-0489">Methyltransferase</keyword>
<dbReference type="InterPro" id="IPR000045">
    <property type="entry name" value="Prepilin_IV_endopep_pep"/>
</dbReference>
<feature type="transmembrane region" description="Helical" evidence="2">
    <location>
        <begin position="6"/>
        <end position="27"/>
    </location>
</feature>
<sequence>MSESLLGPLVTALVSALSAWLLTPILHPFLEEDSQRTGCLLRVPAAALAALAGLGAASIAGNASELVAFTAVGVGCALLVVTDLLVRRLPDVLVAGTAVALLLPLASAAAMTDEWSSFGRSILSAVVLLAGYFLLAFIAPNGLGLGDVKFAVVVGAFLGWFGWAEVAVGTVLGFVINGVVALAILVSGRGNRTSDVPFGPSMILGAVIAVMMSF</sequence>
<comment type="similarity">
    <text evidence="1">Belongs to the peptidase A24 family.</text>
</comment>
<evidence type="ECO:0000259" key="3">
    <source>
        <dbReference type="Pfam" id="PF01478"/>
    </source>
</evidence>
<feature type="transmembrane region" description="Helical" evidence="2">
    <location>
        <begin position="93"/>
        <end position="112"/>
    </location>
</feature>
<dbReference type="GO" id="GO:0008168">
    <property type="term" value="F:methyltransferase activity"/>
    <property type="evidence" value="ECO:0007669"/>
    <property type="project" value="UniProtKB-KW"/>
</dbReference>
<dbReference type="Gene3D" id="1.20.120.1220">
    <property type="match status" value="1"/>
</dbReference>
<dbReference type="AlphaFoldDB" id="A0A4R7FTT1"/>